<dbReference type="Proteomes" id="UP000255129">
    <property type="component" value="Unassembled WGS sequence"/>
</dbReference>
<feature type="domain" description="TraG P-loop" evidence="1">
    <location>
        <begin position="455"/>
        <end position="521"/>
    </location>
</feature>
<keyword evidence="2" id="KW-0067">ATP-binding</keyword>
<evidence type="ECO:0000259" key="1">
    <source>
        <dbReference type="Pfam" id="PF19044"/>
    </source>
</evidence>
<dbReference type="EMBL" id="UGUA01000001">
    <property type="protein sequence ID" value="SUC33734.1"/>
    <property type="molecule type" value="Genomic_DNA"/>
</dbReference>
<reference evidence="2 3" key="1">
    <citation type="submission" date="2018-06" db="EMBL/GenBank/DDBJ databases">
        <authorList>
            <consortium name="Pathogen Informatics"/>
            <person name="Doyle S."/>
        </authorList>
    </citation>
    <scope>NUCLEOTIDE SEQUENCE [LARGE SCALE GENOMIC DNA]</scope>
    <source>
        <strain evidence="2 3">NCTC12026</strain>
    </source>
</reference>
<gene>
    <name evidence="2" type="primary">traC_1</name>
    <name evidence="2" type="ORF">NCTC12026_00055</name>
</gene>
<keyword evidence="2" id="KW-0547">Nucleotide-binding</keyword>
<dbReference type="Pfam" id="PF11130">
    <property type="entry name" value="TraC_F_IV"/>
    <property type="match status" value="1"/>
</dbReference>
<evidence type="ECO:0000313" key="3">
    <source>
        <dbReference type="Proteomes" id="UP000255129"/>
    </source>
</evidence>
<organism evidence="2 3">
    <name type="scientific">Providencia rustigianii</name>
    <dbReference type="NCBI Taxonomy" id="158850"/>
    <lineage>
        <taxon>Bacteria</taxon>
        <taxon>Pseudomonadati</taxon>
        <taxon>Pseudomonadota</taxon>
        <taxon>Gammaproteobacteria</taxon>
        <taxon>Enterobacterales</taxon>
        <taxon>Morganellaceae</taxon>
        <taxon>Providencia</taxon>
    </lineage>
</organism>
<sequence>MSESLIVRKLKGIKRFSDVCPVNAYDEKNRLFTLENKYIAFGFVCRPLAGSTGKETDQLKTLLSSNFPPKTIVQWDLIASPNIVKKINQMDFLRINCEDPILKNAIYNRSKFLLHSTDYPMKGVGTRVRDCLLVCTVKIPIKANYEPKDEEMNLFNEFRTSFDTSLGILGLAPSPLTRESYIDILASVLNQGENASWRDRSPVQVQDDLLVSEQLVDPDRSFFIRSKYVAFGNPEDEKQRGERQTETTFIRTLSAKKLPTRFWPGQAQYYLGDLMSGATGIKSSCIISMSLIFNDQQSAKSTFTRKRAWVVQQSDGPMAKLIPSYKTSREGFDILADKLDNGEPVCRAKFTVSIFSNSKDGVFRASQEAASYLNTYQFKMVPDTNFVAPIFLSALPMFNEASAEKVIGRYRTLALSEALVLTPLYADWQGTKNPALMLTSRSGQIQMIDLFDSDTNYNACIAAESGSGKSFLTNYIITAYRSLGAKVWCIDVGDSYKNICETYGGDYLDFHPDKKPCLNFFELIEDYFGEDPTNTDGNGEEDLIIGLLTVMAAPQKGLDDFQTARLKEHVALLIREHGKQTTVDMVAESCLKDADRRVSDIGSQLYPFTSRGQYGRYFVGKNNIDFRNPFTVLELSRLESSEHLKQVVLLQLIYQIQQDMFLGDRSQMKIVVIDEAWALLKGNIGDFIEKGYRRFRKYKGAAITITQSINDIYKDSVGKAIADNSAFMLLLGQGESAINEAQASKRLALDDAGYRFLKTVRSSSGVYSEVFVISKAGQGISRLIVDPFSLLLYSTHPDDVSEIRRKKDGGLTTEQAIYEILRDRGVAA</sequence>
<dbReference type="NCBIfam" id="TIGR02746">
    <property type="entry name" value="TraC-F-type"/>
    <property type="match status" value="1"/>
</dbReference>
<dbReference type="Pfam" id="PF19044">
    <property type="entry name" value="P-loop_TraG"/>
    <property type="match status" value="2"/>
</dbReference>
<dbReference type="Gene3D" id="3.40.50.300">
    <property type="entry name" value="P-loop containing nucleotide triphosphate hydrolases"/>
    <property type="match status" value="1"/>
</dbReference>
<evidence type="ECO:0000313" key="2">
    <source>
        <dbReference type="EMBL" id="SUC33734.1"/>
    </source>
</evidence>
<dbReference type="InterPro" id="IPR053155">
    <property type="entry name" value="F-pilin_assembly_TraC"/>
</dbReference>
<dbReference type="InterPro" id="IPR027417">
    <property type="entry name" value="P-loop_NTPase"/>
</dbReference>
<dbReference type="InterPro" id="IPR043964">
    <property type="entry name" value="P-loop_TraG"/>
</dbReference>
<accession>A0A379FY17</accession>
<proteinExistence type="predicted"/>
<name>A0A379FY17_9GAMM</name>
<dbReference type="CDD" id="cd01127">
    <property type="entry name" value="TrwB_TraG_TraD_VirD4"/>
    <property type="match status" value="1"/>
</dbReference>
<feature type="domain" description="TraG P-loop" evidence="1">
    <location>
        <begin position="582"/>
        <end position="820"/>
    </location>
</feature>
<dbReference type="OrthoDB" id="9816422at2"/>
<dbReference type="PANTHER" id="PTHR38467:SF1">
    <property type="entry name" value="CONJUGATIVE TRANSFER: ASSEMBLY"/>
    <property type="match status" value="1"/>
</dbReference>
<dbReference type="AlphaFoldDB" id="A0A379FY17"/>
<dbReference type="RefSeq" id="WP_011039807.1">
    <property type="nucleotide sequence ID" value="NZ_UGUA01000001.1"/>
</dbReference>
<dbReference type="GeneID" id="89492346"/>
<dbReference type="InterPro" id="IPR014117">
    <property type="entry name" value="TraC-F-type"/>
</dbReference>
<dbReference type="PANTHER" id="PTHR38467">
    <property type="match status" value="1"/>
</dbReference>
<dbReference type="InterPro" id="IPR025955">
    <property type="entry name" value="TraC/Conjuga_ATPase"/>
</dbReference>
<protein>
    <submittedName>
        <fullName evidence="2">Conjugal transfer ATP-binding protein TraC</fullName>
    </submittedName>
</protein>
<dbReference type="SUPFAM" id="SSF52540">
    <property type="entry name" value="P-loop containing nucleoside triphosphate hydrolases"/>
    <property type="match status" value="1"/>
</dbReference>
<dbReference type="Gene3D" id="1.10.8.730">
    <property type="match status" value="1"/>
</dbReference>
<dbReference type="GO" id="GO:0005524">
    <property type="term" value="F:ATP binding"/>
    <property type="evidence" value="ECO:0007669"/>
    <property type="project" value="UniProtKB-KW"/>
</dbReference>